<dbReference type="InterPro" id="IPR036188">
    <property type="entry name" value="FAD/NAD-bd_sf"/>
</dbReference>
<evidence type="ECO:0000256" key="1">
    <source>
        <dbReference type="ARBA" id="ARBA00004829"/>
    </source>
</evidence>
<organism evidence="8 9">
    <name type="scientific">Sagittula marina</name>
    <dbReference type="NCBI Taxonomy" id="943940"/>
    <lineage>
        <taxon>Bacteria</taxon>
        <taxon>Pseudomonadati</taxon>
        <taxon>Pseudomonadota</taxon>
        <taxon>Alphaproteobacteria</taxon>
        <taxon>Rhodobacterales</taxon>
        <taxon>Roseobacteraceae</taxon>
        <taxon>Sagittula</taxon>
    </lineage>
</organism>
<dbReference type="InterPro" id="IPR002937">
    <property type="entry name" value="Amino_oxidase"/>
</dbReference>
<sequence length="527" mass="55622">MTSAPRGPGSGQTALVIGAGIGGLAAAVRLAQAGFAVTVLERQATPGGKMRCLPSDAGPVDAGPTVLTMRPIIDELFADVGEALDDHLTLHRQHLIARHFWPDGSCLDLYDRLALNLASIRRFAGNRAAQQFLAFSDRARVLFSSFNGPMMQTAAPSRLALALNCLRSPNLIARMAPFSSLATLLENSFDDPRLAQLFGRYATYVGGAPDQVPALLALIWQAELSGVWKIHGGMHHLARTLETLCIARGGQFVYNSHVSEITQTAGRATGVLLADGSRIKAGVVVFNGDPRALATGALGGQVTSIASQTRSVARSLSAQVWAFAARAEGPDLAHHNVFFRNSGQSEFDDLARGALVSDPTLYICAMDRGDTTPPPNVERFEIIANAPPLPAPDQEFAQCHTRTFQTLRRHGLSFDPEPGPEALTTPTGFDQLFPDSQGSLYGQSPHGLMAAFQRPTARTAVQGLYLAGGGAHPGAGVPMAILSARHAVEAILADPTLTSMSRRMATPGGMSTDSAPAEPAPSASSRS</sequence>
<comment type="similarity">
    <text evidence="2 5">Belongs to the carotenoid/retinoid oxidoreductase family.</text>
</comment>
<dbReference type="EC" id="1.3.99.27" evidence="8"/>
<dbReference type="NCBIfam" id="NF045637">
    <property type="entry name" value="carotdesatCrtDProt"/>
    <property type="match status" value="1"/>
</dbReference>
<dbReference type="InterPro" id="IPR008150">
    <property type="entry name" value="Phytoene_DH_bac_CS"/>
</dbReference>
<feature type="domain" description="Amine oxidase" evidence="7">
    <location>
        <begin position="21"/>
        <end position="492"/>
    </location>
</feature>
<evidence type="ECO:0000259" key="7">
    <source>
        <dbReference type="Pfam" id="PF01593"/>
    </source>
</evidence>
<evidence type="ECO:0000313" key="8">
    <source>
        <dbReference type="EMBL" id="MBB3988063.1"/>
    </source>
</evidence>
<dbReference type="PROSITE" id="PS00982">
    <property type="entry name" value="PHYTOENE_DH"/>
    <property type="match status" value="1"/>
</dbReference>
<protein>
    <submittedName>
        <fullName evidence="8">1-hydroxycarotenoid 3,4-desaturase</fullName>
        <ecNumber evidence="8">1.3.99.27</ecNumber>
    </submittedName>
</protein>
<dbReference type="Gene3D" id="3.50.50.60">
    <property type="entry name" value="FAD/NAD(P)-binding domain"/>
    <property type="match status" value="2"/>
</dbReference>
<evidence type="ECO:0000256" key="5">
    <source>
        <dbReference type="RuleBase" id="RU362075"/>
    </source>
</evidence>
<proteinExistence type="inferred from homology"/>
<accession>A0A7W6DXN3</accession>
<dbReference type="NCBIfam" id="TIGR02734">
    <property type="entry name" value="crtI_fam"/>
    <property type="match status" value="1"/>
</dbReference>
<dbReference type="GO" id="GO:0016117">
    <property type="term" value="P:carotenoid biosynthetic process"/>
    <property type="evidence" value="ECO:0007669"/>
    <property type="project" value="UniProtKB-KW"/>
</dbReference>
<reference evidence="8 9" key="1">
    <citation type="submission" date="2020-08" db="EMBL/GenBank/DDBJ databases">
        <title>Genomic Encyclopedia of Type Strains, Phase IV (KMG-IV): sequencing the most valuable type-strain genomes for metagenomic binning, comparative biology and taxonomic classification.</title>
        <authorList>
            <person name="Goeker M."/>
        </authorList>
    </citation>
    <scope>NUCLEOTIDE SEQUENCE [LARGE SCALE GENOMIC DNA]</scope>
    <source>
        <strain evidence="8 9">DSM 102235</strain>
    </source>
</reference>
<dbReference type="InterPro" id="IPR014105">
    <property type="entry name" value="Carotenoid/retinoid_OxRdtase"/>
</dbReference>
<dbReference type="Pfam" id="PF01593">
    <property type="entry name" value="Amino_oxidase"/>
    <property type="match status" value="1"/>
</dbReference>
<dbReference type="EMBL" id="JACIEJ010000015">
    <property type="protein sequence ID" value="MBB3988063.1"/>
    <property type="molecule type" value="Genomic_DNA"/>
</dbReference>
<dbReference type="GO" id="GO:0016627">
    <property type="term" value="F:oxidoreductase activity, acting on the CH-CH group of donors"/>
    <property type="evidence" value="ECO:0007669"/>
    <property type="project" value="UniProtKB-ARBA"/>
</dbReference>
<dbReference type="RefSeq" id="WP_183969594.1">
    <property type="nucleotide sequence ID" value="NZ_BAABBZ010000054.1"/>
</dbReference>
<comment type="caution">
    <text evidence="8">The sequence shown here is derived from an EMBL/GenBank/DDBJ whole genome shotgun (WGS) entry which is preliminary data.</text>
</comment>
<keyword evidence="3 5" id="KW-0125">Carotenoid biosynthesis</keyword>
<evidence type="ECO:0000256" key="6">
    <source>
        <dbReference type="SAM" id="MobiDB-lite"/>
    </source>
</evidence>
<dbReference type="PANTHER" id="PTHR43734">
    <property type="entry name" value="PHYTOENE DESATURASE"/>
    <property type="match status" value="1"/>
</dbReference>
<dbReference type="PANTHER" id="PTHR43734:SF7">
    <property type="entry name" value="4,4'-DIAPONEUROSPORENE OXYGENASE"/>
    <property type="match status" value="1"/>
</dbReference>
<dbReference type="Proteomes" id="UP000541426">
    <property type="component" value="Unassembled WGS sequence"/>
</dbReference>
<feature type="region of interest" description="Disordered" evidence="6">
    <location>
        <begin position="501"/>
        <end position="527"/>
    </location>
</feature>
<evidence type="ECO:0000256" key="2">
    <source>
        <dbReference type="ARBA" id="ARBA00006046"/>
    </source>
</evidence>
<dbReference type="AlphaFoldDB" id="A0A7W6DXN3"/>
<evidence type="ECO:0000256" key="3">
    <source>
        <dbReference type="ARBA" id="ARBA00022746"/>
    </source>
</evidence>
<evidence type="ECO:0000313" key="9">
    <source>
        <dbReference type="Proteomes" id="UP000541426"/>
    </source>
</evidence>
<comment type="pathway">
    <text evidence="1 5">Carotenoid biosynthesis.</text>
</comment>
<keyword evidence="9" id="KW-1185">Reference proteome</keyword>
<dbReference type="InterPro" id="IPR054841">
    <property type="entry name" value="carotdesatCrtD"/>
</dbReference>
<dbReference type="SUPFAM" id="SSF51905">
    <property type="entry name" value="FAD/NAD(P)-binding domain"/>
    <property type="match status" value="1"/>
</dbReference>
<feature type="compositionally biased region" description="Low complexity" evidence="6">
    <location>
        <begin position="514"/>
        <end position="527"/>
    </location>
</feature>
<gene>
    <name evidence="8" type="ORF">GGQ68_004419</name>
</gene>
<name>A0A7W6DXN3_9RHOB</name>
<evidence type="ECO:0000256" key="4">
    <source>
        <dbReference type="ARBA" id="ARBA00023002"/>
    </source>
</evidence>
<keyword evidence="4 5" id="KW-0560">Oxidoreductase</keyword>